<evidence type="ECO:0000256" key="3">
    <source>
        <dbReference type="ARBA" id="ARBA00022927"/>
    </source>
</evidence>
<feature type="compositionally biased region" description="Polar residues" evidence="5">
    <location>
        <begin position="646"/>
        <end position="661"/>
    </location>
</feature>
<dbReference type="GO" id="GO:0006893">
    <property type="term" value="P:Golgi to plasma membrane transport"/>
    <property type="evidence" value="ECO:0007669"/>
    <property type="project" value="TreeGrafter"/>
</dbReference>
<comment type="caution">
    <text evidence="10">The sequence shown here is derived from an EMBL/GenBank/DDBJ whole genome shotgun (WGS) entry which is preliminary data.</text>
</comment>
<dbReference type="Gene3D" id="3.40.50.1820">
    <property type="entry name" value="alpha/beta hydrolase"/>
    <property type="match status" value="1"/>
</dbReference>
<dbReference type="GO" id="GO:0006904">
    <property type="term" value="P:vesicle docking involved in exocytosis"/>
    <property type="evidence" value="ECO:0007669"/>
    <property type="project" value="InterPro"/>
</dbReference>
<evidence type="ECO:0000256" key="2">
    <source>
        <dbReference type="ARBA" id="ARBA00022483"/>
    </source>
</evidence>
<feature type="compositionally biased region" description="Basic and acidic residues" evidence="5">
    <location>
        <begin position="1497"/>
        <end position="1508"/>
    </location>
</feature>
<feature type="compositionally biased region" description="Low complexity" evidence="5">
    <location>
        <begin position="595"/>
        <end position="609"/>
    </location>
</feature>
<keyword evidence="2 4" id="KW-0268">Exocytosis</keyword>
<evidence type="ECO:0000259" key="9">
    <source>
        <dbReference type="Pfam" id="PF20652"/>
    </source>
</evidence>
<accession>A0AB34FGV2</accession>
<evidence type="ECO:0000313" key="10">
    <source>
        <dbReference type="EMBL" id="KAJ6438413.1"/>
    </source>
</evidence>
<dbReference type="Pfam" id="PF09044">
    <property type="entry name" value="Kp4"/>
    <property type="match status" value="1"/>
</dbReference>
<feature type="domain" description="Exocyst complex component Sec8 middle helical bundle" evidence="9">
    <location>
        <begin position="1891"/>
        <end position="2154"/>
    </location>
</feature>
<feature type="domain" description="Exocyst complex component Sec8 N-terminal" evidence="6">
    <location>
        <begin position="1640"/>
        <end position="1779"/>
    </location>
</feature>
<dbReference type="InterPro" id="IPR010497">
    <property type="entry name" value="Epoxide_hydro_N"/>
</dbReference>
<feature type="region of interest" description="Disordered" evidence="5">
    <location>
        <begin position="575"/>
        <end position="713"/>
    </location>
</feature>
<comment type="similarity">
    <text evidence="4">Belongs to the SEC8 family.</text>
</comment>
<dbReference type="SUPFAM" id="SSF53474">
    <property type="entry name" value="alpha/beta-Hydrolases"/>
    <property type="match status" value="1"/>
</dbReference>
<feature type="compositionally biased region" description="Acidic residues" evidence="5">
    <location>
        <begin position="630"/>
        <end position="640"/>
    </location>
</feature>
<keyword evidence="11" id="KW-1185">Reference proteome</keyword>
<dbReference type="GO" id="GO:0090522">
    <property type="term" value="P:vesicle tethering involved in exocytosis"/>
    <property type="evidence" value="ECO:0007669"/>
    <property type="project" value="UniProtKB-UniRule"/>
</dbReference>
<dbReference type="InterPro" id="IPR039682">
    <property type="entry name" value="Sec8/EXOC4"/>
</dbReference>
<feature type="compositionally biased region" description="Gly residues" evidence="5">
    <location>
        <begin position="1576"/>
        <end position="1586"/>
    </location>
</feature>
<dbReference type="InterPro" id="IPR011329">
    <property type="entry name" value="Killer_tox_Kp4/SMK"/>
</dbReference>
<feature type="domain" description="Epoxide hydrolase N-terminal" evidence="7">
    <location>
        <begin position="1000"/>
        <end position="1111"/>
    </location>
</feature>
<dbReference type="GO" id="GO:0006612">
    <property type="term" value="P:protein targeting to membrane"/>
    <property type="evidence" value="ECO:0007669"/>
    <property type="project" value="UniProtKB-UniRule"/>
</dbReference>
<evidence type="ECO:0000256" key="1">
    <source>
        <dbReference type="ARBA" id="ARBA00022448"/>
    </source>
</evidence>
<dbReference type="InterPro" id="IPR015131">
    <property type="entry name" value="Killer_tox_Kp4"/>
</dbReference>
<dbReference type="Pfam" id="PF04048">
    <property type="entry name" value="Sec8_N"/>
    <property type="match status" value="1"/>
</dbReference>
<name>A0AB34FGV2_9HYPO</name>
<feature type="region of interest" description="Disordered" evidence="5">
    <location>
        <begin position="1469"/>
        <end position="1637"/>
    </location>
</feature>
<sequence>MGASDSKIVFKQGIFRLSEERHIPADDTYWTSFWELPESSEDVFSLFSPADIRRTRDRALENIETLILALTSRLFILRHHPSFPDPELAPERDALNCIRILTRLLPYLYEKDSLAAWEERFFWGARRKKTRKAAIANEVLFDEAQTDKQEAKPEAEEFEDVKPLAEELIDTLVDLLFYSDLTITRQPHGHPKVTYAIWQSGVGCHNAVATTKEYESNRCEILRLLLALAGQSMYMTPSVLPQRGVRSLTYLCTSQDKQSVLSVLCSLLNTSLKYNPASWRVPYNTLVFKDTKQILVTDSLQFLLALLVYPIPEDAPVQKNFYRHFLGRLHRPQDFQFIVDGMNRILSQPLQEKTSYLPGAQGTANFAPEILMFFWEMTQCNKRFRSFIIDTDRAHDFVILTLFYALEYKNDSAKQGIVRMCAFMLQTLSVEPSFGKSLNKNFEGQESLPACIRINGFRGTYTDFLIHSIYTLITTSQGNFAAVYPALLAVINNIAPHVEKLSASGSSQLMHLFSSMSSPSFLLANETNHTLLHSLLESISCIIEHNYRKNPELVVAIVKNKKRIEALRTFTLESGQEELERRNRRKKDDGDSLDPASVRSSVESARSPSNALAHSQTLEEVPEDGTFAIGDDEDDSDEDPQPTPAPSTVSENQSQNSSTVNVDDALPVQLRGMSEKARGKMPAGARSFSRQNSTTSIATQSTSGQGQGSSFEPTTHWIDGIEPPAPTRRWQGRRGTDLLVRIKETEFVGVEPSPPRIHSFEWSQLALAWYESLLWGVVFTSEMQIAKGTMGIWNGTAIKLFRVQETAPEGPTLTSPRGAVDAMHLRYCHHALLVLAFASSGNPFNNEDDITCHGDSGWCGIALTEWDNSFTKKGIKSVLEKIRDRIEDHHNETWANNDHLACVKWSNGPAGFCLFYENMKNGSNTIENTKRLLEKVHHAGCSKCMKARVNLLDPNDNGKLKIDYVKKVDCELSSPDERRAVAGTMAHADGEASAALGEDVRPYKIHVSTKYLDLTRQKLELTRLPHDIPRPRSSDWWDPKPVVEPLIDFWLEQFSWRAQEETLNTKVPQFRTAINTAASETPCRMHFVNARSPHANAVPLLLIPPFPFTNLSLVHLIPLFTEPDDAANEQPFHLVIPSLPGMGFSDGLTNRAGMVPTAADMLDVLMRRLDYGHYLVSNSGPSVDALPPIDWRVANHLATHYPDSCVGAHFVSPPLAAPTSRDSPVGWAKWTAVSMLQVPMLGYSSQDLEAMRRERTRQTGASNRNPGVALLGFGSDGVFEPNTLAYALCDSPLGLLLFFLMIIRTIGPEKDLSPVDVIKLTELTWLPGPEGMLRLWAHCVSSPDKQTASATRKPRVALTVFLGDREGATKDEGEAAIGLPRKTSHRYICPAWANGTHNVLATCRVAGSPGLLAWERPDVIASGVRGLVKALLPLVPQLRPSQQPGAVLLDQVVVEGGQTAAAEISGTTIQATGDEAGGPQRESFVTFPKPDDDEEQPRDSGAAHDDGASQRAARPFTPGKETATERPQTGHTRLANHVPTDRPAHLRLSRDSRPSDDTAAANMSNRYGTPPMRNGNGNGFGNGYGNMGRPQDDYDPYGEGYAVDRYGPRPSTSSSRGPPPSVRTMPSRSRVRETSAERQISQVLEHIRSEWPSLCENDCVPVQLALQLLDSSSVGRAHEYRKFQETHAYLQDSLKNIVHEHHQGFNSSIGTFHKIQGSIQASQKRVRSLKDSLASAKTSLCSTDPELKKLSATSQGYDDLLQTLNELDDLRAVPDQLEARISEKRFLTAVEVLHNALRKLRRPELDGIGALNDLRSYLANQETALMDILVEELHEHLYLKSPYCQERWQSLAKSQGAYSDGYRDSSTISPFHSVLDSIDVDKPVTEDPMKNPEADTFYYVALLVEALNKLGRLQNAVETLKQRLPVELFGIVNETINEVDQRHPSSLRGGTGKAEGLLLYGTRELQMRADVIYDLLWTLYGKFEAIAEGQRVFHESIKALIRREGAGNNSALLGSFKELWNLYQNEIRSLLHNYVTTDADVYQFDSPTPGGNLNGNKDAMREHLFKFAEADAKSVDMVTEYDALEGIIHATVPGLTSNSRKPNTDMKKNRVTVEAGLTRRDTGNFNASKPTIGSYKSLVEPSVFNMSLLLPPTLIFLQRLKTIVPPGSDLATSTLTTFLDNFLVNVFQPQLDETLDKLSDTVFGEADSFTQDPAWNQFAAKPVFKGATAFFQVVTSFCRMLGTIPPDQALSSLIVSQMSRYYERCFTWYKSLVTKTQEQAADSSNLRASARFSVQPDDLQETMKKLWTEDELDPQLLEKEVHLLIEQTNESRLEMNDIIQDRDIISSLCLLYTSMKWLAAKISDLRHITIHETDSSRQTLPRQANRRWTLLNDPNKLSSDEGPVHLPLTQETVQTFDNIVTSYEELAGTALLTLHMEVRCRIVYSLRNTLSPDLAPYLLDQEVREPDPQILSLNLELVMFDETIVRFLRDKEIAFIRTGLGLLINCYLVSNARMASPMNGKGSGRMQLNILVLQQNLKNIEEGVDLARAANYYALFDKGPDAIVEKAKEDKEKQGEDGVSGSDTFTYDELKALVELCFSEQMANPERGIASAAKRRMDDKLLGLSEHMWQS</sequence>
<organism evidence="10 11">
    <name type="scientific">Purpureocillium lavendulum</name>
    <dbReference type="NCBI Taxonomy" id="1247861"/>
    <lineage>
        <taxon>Eukaryota</taxon>
        <taxon>Fungi</taxon>
        <taxon>Dikarya</taxon>
        <taxon>Ascomycota</taxon>
        <taxon>Pezizomycotina</taxon>
        <taxon>Sordariomycetes</taxon>
        <taxon>Hypocreomycetidae</taxon>
        <taxon>Hypocreales</taxon>
        <taxon>Ophiocordycipitaceae</taxon>
        <taxon>Purpureocillium</taxon>
    </lineage>
</organism>
<dbReference type="Pfam" id="PF20652">
    <property type="entry name" value="Sec8_C"/>
    <property type="match status" value="1"/>
</dbReference>
<dbReference type="Proteomes" id="UP001163105">
    <property type="component" value="Unassembled WGS sequence"/>
</dbReference>
<proteinExistence type="inferred from homology"/>
<evidence type="ECO:0000259" key="7">
    <source>
        <dbReference type="Pfam" id="PF06441"/>
    </source>
</evidence>
<keyword evidence="3 4" id="KW-0653">Protein transport</keyword>
<protein>
    <recommendedName>
        <fullName evidence="4">Exocyst complex component Sec8</fullName>
    </recommendedName>
</protein>
<feature type="compositionally biased region" description="Low complexity" evidence="5">
    <location>
        <begin position="693"/>
        <end position="710"/>
    </location>
</feature>
<evidence type="ECO:0000259" key="8">
    <source>
        <dbReference type="Pfam" id="PF09044"/>
    </source>
</evidence>
<dbReference type="GO" id="GO:0005576">
    <property type="term" value="C:extracellular region"/>
    <property type="evidence" value="ECO:0007669"/>
    <property type="project" value="InterPro"/>
</dbReference>
<evidence type="ECO:0000256" key="5">
    <source>
        <dbReference type="SAM" id="MobiDB-lite"/>
    </source>
</evidence>
<dbReference type="InterPro" id="IPR029058">
    <property type="entry name" value="AB_hydrolase_fold"/>
</dbReference>
<dbReference type="PANTHER" id="PTHR14146:SF0">
    <property type="entry name" value="EXOCYST COMPLEX COMPONENT 4"/>
    <property type="match status" value="1"/>
</dbReference>
<reference evidence="10" key="1">
    <citation type="submission" date="2023-01" db="EMBL/GenBank/DDBJ databases">
        <title>The growth and conidiation of Purpureocillium lavendulum are regulated by nitrogen source and histone H3K14 acetylation.</title>
        <authorList>
            <person name="Tang P."/>
            <person name="Han J."/>
            <person name="Zhang C."/>
            <person name="Tang P."/>
            <person name="Qi F."/>
            <person name="Zhang K."/>
            <person name="Liang L."/>
        </authorList>
    </citation>
    <scope>NUCLEOTIDE SEQUENCE</scope>
    <source>
        <strain evidence="10">YMF1.00683</strain>
    </source>
</reference>
<dbReference type="SUPFAM" id="SSF55221">
    <property type="entry name" value="Yeast killer toxins"/>
    <property type="match status" value="1"/>
</dbReference>
<dbReference type="EMBL" id="JAQHRD010000008">
    <property type="protein sequence ID" value="KAJ6438413.1"/>
    <property type="molecule type" value="Genomic_DNA"/>
</dbReference>
<evidence type="ECO:0000259" key="6">
    <source>
        <dbReference type="Pfam" id="PF04048"/>
    </source>
</evidence>
<feature type="domain" description="Killer toxin Kp4" evidence="8">
    <location>
        <begin position="849"/>
        <end position="965"/>
    </location>
</feature>
<comment type="function">
    <text evidence="4">Component of the exocyst complex involved in the docking of exocytic vesicles with fusion sites on the plasma membrane.</text>
</comment>
<dbReference type="GO" id="GO:0000145">
    <property type="term" value="C:exocyst"/>
    <property type="evidence" value="ECO:0007669"/>
    <property type="project" value="UniProtKB-UniRule"/>
</dbReference>
<dbReference type="GO" id="GO:0015031">
    <property type="term" value="P:protein transport"/>
    <property type="evidence" value="ECO:0007669"/>
    <property type="project" value="UniProtKB-KW"/>
</dbReference>
<dbReference type="Gene3D" id="3.30.430.10">
    <property type="entry name" value="Killer Toxin P4, subunit A"/>
    <property type="match status" value="1"/>
</dbReference>
<dbReference type="InterPro" id="IPR048630">
    <property type="entry name" value="Sec8_M"/>
</dbReference>
<evidence type="ECO:0000256" key="4">
    <source>
        <dbReference type="RuleBase" id="RU367079"/>
    </source>
</evidence>
<dbReference type="PANTHER" id="PTHR14146">
    <property type="entry name" value="EXOCYST COMPLEX COMPONENT 4"/>
    <property type="match status" value="1"/>
</dbReference>
<gene>
    <name evidence="10" type="primary">EXOC4</name>
    <name evidence="10" type="ORF">O9K51_09005</name>
</gene>
<keyword evidence="1 4" id="KW-0813">Transport</keyword>
<feature type="compositionally biased region" description="Basic and acidic residues" evidence="5">
    <location>
        <begin position="578"/>
        <end position="590"/>
    </location>
</feature>
<dbReference type="Pfam" id="PF12722">
    <property type="entry name" value="Hid1"/>
    <property type="match status" value="2"/>
</dbReference>
<feature type="compositionally biased region" description="Basic and acidic residues" evidence="5">
    <location>
        <begin position="1539"/>
        <end position="1556"/>
    </location>
</feature>
<dbReference type="Pfam" id="PF06441">
    <property type="entry name" value="EHN"/>
    <property type="match status" value="1"/>
</dbReference>
<dbReference type="InterPro" id="IPR007191">
    <property type="entry name" value="Sec8_exocyst_N"/>
</dbReference>
<evidence type="ECO:0000313" key="11">
    <source>
        <dbReference type="Proteomes" id="UP001163105"/>
    </source>
</evidence>
<dbReference type="InterPro" id="IPR026705">
    <property type="entry name" value="Hid-1/Ecm30"/>
</dbReference>